<feature type="transmembrane region" description="Helical" evidence="1">
    <location>
        <begin position="143"/>
        <end position="163"/>
    </location>
</feature>
<evidence type="ECO:0000256" key="1">
    <source>
        <dbReference type="SAM" id="Phobius"/>
    </source>
</evidence>
<name>A0A6P8JYJ3_DROMA</name>
<evidence type="ECO:0000313" key="3">
    <source>
        <dbReference type="RefSeq" id="XP_033161373.1"/>
    </source>
</evidence>
<evidence type="ECO:0000313" key="2">
    <source>
        <dbReference type="Proteomes" id="UP000515162"/>
    </source>
</evidence>
<dbReference type="AlphaFoldDB" id="A0A6P8JYJ3"/>
<feature type="transmembrane region" description="Helical" evidence="1">
    <location>
        <begin position="169"/>
        <end position="189"/>
    </location>
</feature>
<feature type="transmembrane region" description="Helical" evidence="1">
    <location>
        <begin position="59"/>
        <end position="78"/>
    </location>
</feature>
<feature type="transmembrane region" description="Helical" evidence="1">
    <location>
        <begin position="210"/>
        <end position="230"/>
    </location>
</feature>
<feature type="transmembrane region" description="Helical" evidence="1">
    <location>
        <begin position="85"/>
        <end position="107"/>
    </location>
</feature>
<feature type="transmembrane region" description="Helical" evidence="1">
    <location>
        <begin position="113"/>
        <end position="131"/>
    </location>
</feature>
<protein>
    <submittedName>
        <fullName evidence="3">Uncharacterized protein LOC117141825</fullName>
    </submittedName>
</protein>
<sequence length="250" mass="27272">MPCCPHGRVELEEEADGVQLVFARTVYIEGGLLCSASAFPLLFVASLRLSVVKVLPIPPYVWLLFALAILAVLICLPIRRIRPLIVWAMVGGVVGLLTLSAAYYVSMYDIPDLVLYFTVMALVVGGLMFSGAKCRKSFLPNGLVTGVIVTIFLVALLPLSVLSVVSTRYYFASFCAVLSALVLIVIPLETQFMHGRLQYSPLGLEPICSMLIYLNSFTLFFCICVFSNTIEGEILGSMQVDLDGLSTIPM</sequence>
<reference evidence="3" key="1">
    <citation type="submission" date="2025-08" db="UniProtKB">
        <authorList>
            <consortium name="RefSeq"/>
        </authorList>
    </citation>
    <scope>IDENTIFICATION</scope>
    <source>
        <strain evidence="3">Mau12</strain>
        <tissue evidence="3">Whole Body</tissue>
    </source>
</reference>
<accession>A0A6P8JYJ3</accession>
<keyword evidence="2" id="KW-1185">Reference proteome</keyword>
<keyword evidence="1" id="KW-0472">Membrane</keyword>
<keyword evidence="1" id="KW-0812">Transmembrane</keyword>
<gene>
    <name evidence="3" type="primary">LOC117141825</name>
</gene>
<dbReference type="RefSeq" id="XP_033161373.1">
    <property type="nucleotide sequence ID" value="XM_033305482.1"/>
</dbReference>
<proteinExistence type="predicted"/>
<feature type="transmembrane region" description="Helical" evidence="1">
    <location>
        <begin position="26"/>
        <end position="47"/>
    </location>
</feature>
<dbReference type="Proteomes" id="UP000515162">
    <property type="component" value="Chromosome 2L"/>
</dbReference>
<keyword evidence="1" id="KW-1133">Transmembrane helix</keyword>
<dbReference type="GeneID" id="117141825"/>
<organism evidence="2 3">
    <name type="scientific">Drosophila mauritiana</name>
    <name type="common">Fruit fly</name>
    <dbReference type="NCBI Taxonomy" id="7226"/>
    <lineage>
        <taxon>Eukaryota</taxon>
        <taxon>Metazoa</taxon>
        <taxon>Ecdysozoa</taxon>
        <taxon>Arthropoda</taxon>
        <taxon>Hexapoda</taxon>
        <taxon>Insecta</taxon>
        <taxon>Pterygota</taxon>
        <taxon>Neoptera</taxon>
        <taxon>Endopterygota</taxon>
        <taxon>Diptera</taxon>
        <taxon>Brachycera</taxon>
        <taxon>Muscomorpha</taxon>
        <taxon>Ephydroidea</taxon>
        <taxon>Drosophilidae</taxon>
        <taxon>Drosophila</taxon>
        <taxon>Sophophora</taxon>
    </lineage>
</organism>